<keyword evidence="2" id="KW-1185">Reference proteome</keyword>
<organism evidence="2 3">
    <name type="scientific">Biomphalaria glabrata</name>
    <name type="common">Bloodfluke planorb</name>
    <name type="synonym">Freshwater snail</name>
    <dbReference type="NCBI Taxonomy" id="6526"/>
    <lineage>
        <taxon>Eukaryota</taxon>
        <taxon>Metazoa</taxon>
        <taxon>Spiralia</taxon>
        <taxon>Lophotrochozoa</taxon>
        <taxon>Mollusca</taxon>
        <taxon>Gastropoda</taxon>
        <taxon>Heterobranchia</taxon>
        <taxon>Euthyneura</taxon>
        <taxon>Panpulmonata</taxon>
        <taxon>Hygrophila</taxon>
        <taxon>Lymnaeoidea</taxon>
        <taxon>Planorbidae</taxon>
        <taxon>Biomphalaria</taxon>
    </lineage>
</organism>
<evidence type="ECO:0000313" key="3">
    <source>
        <dbReference type="RefSeq" id="XP_055863145.1"/>
    </source>
</evidence>
<feature type="compositionally biased region" description="Basic and acidic residues" evidence="1">
    <location>
        <begin position="197"/>
        <end position="214"/>
    </location>
</feature>
<name>A0A9W2YKD0_BIOGL</name>
<accession>A0A9W2YKD0</accession>
<evidence type="ECO:0000256" key="1">
    <source>
        <dbReference type="SAM" id="MobiDB-lite"/>
    </source>
</evidence>
<sequence length="579" mass="66569">MDVKRKSGISDGESLQTDQEVQIDGKEFKFNSKLADAIKHFIYSKKKQSEVAQKIKISSESLIIFLGSIHSYNINELWTTKNILELWDVARELENPCLLRSSEKKVGEILSDENFETIYKKANLYQSHVLWKTRSFLQRFFCSPNCNMSRTRIFTYEDFSYFLNEGILNAGSDDILLRSIFEWAEHNETQDQNNGIHKADGEEQEQSLKRKMDVETSSQEDDPPEGTSSKLSKLLRAASYGTATLECLQDLSEHHLCKKDPEAKLIISKVLNYKLDRNTHGYWPPCVSSLFCKDYRHVAVVADQDQISVLYVYSDMWVRLPKCPLHTQITNVTVFDNELYVISSAGFESLIFVFRNNKWEFVTDLPGRNFIVISKGNLIYFIDGTSSSVKCVSPRETPVLYSEIKFPDMMRNPESALDFDRSILIFCSTDSDERSTVFCLDVPEHKWTDVGSLEGSAKNLAGFRNETNYFILQRDGSISQVLRKQDESIEFTLLKRLWSIQSSLRGAFIYSDALYIFSNTPIECSSLCGILGVFWNVVYWHGEQDASKFVECFLPFETLRFAEKLHTPSCYLLLGSESW</sequence>
<evidence type="ECO:0000313" key="2">
    <source>
        <dbReference type="Proteomes" id="UP001165740"/>
    </source>
</evidence>
<dbReference type="SUPFAM" id="SSF50965">
    <property type="entry name" value="Galactose oxidase, central domain"/>
    <property type="match status" value="1"/>
</dbReference>
<protein>
    <submittedName>
        <fullName evidence="3">Uncharacterized protein LOC106068895</fullName>
    </submittedName>
</protein>
<gene>
    <name evidence="3" type="primary">LOC106068895</name>
</gene>
<dbReference type="GeneID" id="106068895"/>
<feature type="region of interest" description="Disordered" evidence="1">
    <location>
        <begin position="191"/>
        <end position="229"/>
    </location>
</feature>
<reference evidence="3" key="1">
    <citation type="submission" date="2025-08" db="UniProtKB">
        <authorList>
            <consortium name="RefSeq"/>
        </authorList>
    </citation>
    <scope>IDENTIFICATION</scope>
</reference>
<dbReference type="OrthoDB" id="10285778at2759"/>
<proteinExistence type="predicted"/>
<dbReference type="AlphaFoldDB" id="A0A9W2YKD0"/>
<dbReference type="RefSeq" id="XP_055863145.1">
    <property type="nucleotide sequence ID" value="XM_056007170.1"/>
</dbReference>
<dbReference type="Gene3D" id="2.120.10.80">
    <property type="entry name" value="Kelch-type beta propeller"/>
    <property type="match status" value="1"/>
</dbReference>
<dbReference type="Proteomes" id="UP001165740">
    <property type="component" value="Chromosome 12"/>
</dbReference>
<dbReference type="InterPro" id="IPR015915">
    <property type="entry name" value="Kelch-typ_b-propeller"/>
</dbReference>
<dbReference type="InterPro" id="IPR011043">
    <property type="entry name" value="Gal_Oxase/kelch_b-propeller"/>
</dbReference>